<feature type="region of interest" description="Disordered" evidence="2">
    <location>
        <begin position="644"/>
        <end position="688"/>
    </location>
</feature>
<dbReference type="FunCoup" id="A0A067QL89">
    <property type="interactions" value="307"/>
</dbReference>
<feature type="coiled-coil region" evidence="1">
    <location>
        <begin position="447"/>
        <end position="551"/>
    </location>
</feature>
<keyword evidence="1" id="KW-0175">Coiled coil</keyword>
<accession>A0A067QL89</accession>
<evidence type="ECO:0000313" key="3">
    <source>
        <dbReference type="EMBL" id="KDR10037.1"/>
    </source>
</evidence>
<dbReference type="InParanoid" id="A0A067QL89"/>
<evidence type="ECO:0000313" key="4">
    <source>
        <dbReference type="Proteomes" id="UP000027135"/>
    </source>
</evidence>
<sequence length="688" mass="80184">MDEMVTERNTIQSEFCDDLSIEETFLANRKKIAIISAERDVLKTSHDDIVEENDRLKRQSLEMNKTVESLLSEIEDLKEEFERSSAREVDANTLRIECYSIRGEVDEMVTERNKIQSEFCDDLSIDETFLANRKKVAIISAEKDVLKTSHDDIVEENDRLKRHSLEMNKTVESLLSEIEVLMQEYVSASAREFDADTLRNECNSIRVNLDLMLNERNKIQAEFCDDLSVEESLLAMRKEVVILSAERDVLKLSHDDFVEENGRLMRQSLEMNKTIESLLSEIEDLKEEVERISARDVEADVLSIECNSMKVKMDEMISERNRIQAEFCEDLSIEEALLALRTQVAILSAERDVIKAQREQVTYVDVSIASQPTHDLRGAAEETEMLVERLKNPFISPSSKSEDTQIQLQTRVVDCSQAFVKKESILRLHKLQLFEYKQKQLDQNDIIKQIKCENEAMQEYITKLQEEITQYQQRERDQDEIIKDADSQHKRQLRRIRSLERVIRDNKMAEKEQIEVITRLEGKIKNLSEYIRRLENEAIEAKEKFLEQDKAMEDMQSRNKELTDCIKTLKYDDNSYKAKQQMAEEVEMFTEMESEYGKLMDCVRKLKNDIHHSNVRELEKDVLLRDMENQIKYLCIAAIEGERTDMDSESSPDQNVTPENTKIQIHFNPGSTNIGDLSTNYGKEGPQQ</sequence>
<organism evidence="3 4">
    <name type="scientific">Zootermopsis nevadensis</name>
    <name type="common">Dampwood termite</name>
    <dbReference type="NCBI Taxonomy" id="136037"/>
    <lineage>
        <taxon>Eukaryota</taxon>
        <taxon>Metazoa</taxon>
        <taxon>Ecdysozoa</taxon>
        <taxon>Arthropoda</taxon>
        <taxon>Hexapoda</taxon>
        <taxon>Insecta</taxon>
        <taxon>Pterygota</taxon>
        <taxon>Neoptera</taxon>
        <taxon>Polyneoptera</taxon>
        <taxon>Dictyoptera</taxon>
        <taxon>Blattodea</taxon>
        <taxon>Blattoidea</taxon>
        <taxon>Termitoidae</taxon>
        <taxon>Termopsidae</taxon>
        <taxon>Zootermopsis</taxon>
    </lineage>
</organism>
<keyword evidence="4" id="KW-1185">Reference proteome</keyword>
<feature type="coiled-coil region" evidence="1">
    <location>
        <begin position="53"/>
        <end position="87"/>
    </location>
</feature>
<proteinExistence type="predicted"/>
<dbReference type="AlphaFoldDB" id="A0A067QL89"/>
<protein>
    <submittedName>
        <fullName evidence="3">Uncharacterized protein</fullName>
    </submittedName>
</protein>
<feature type="compositionally biased region" description="Polar residues" evidence="2">
    <location>
        <begin position="649"/>
        <end position="688"/>
    </location>
</feature>
<name>A0A067QL89_ZOONE</name>
<evidence type="ECO:0000256" key="1">
    <source>
        <dbReference type="SAM" id="Coils"/>
    </source>
</evidence>
<dbReference type="EMBL" id="KK853191">
    <property type="protein sequence ID" value="KDR10037.1"/>
    <property type="molecule type" value="Genomic_DNA"/>
</dbReference>
<dbReference type="Proteomes" id="UP000027135">
    <property type="component" value="Unassembled WGS sequence"/>
</dbReference>
<reference evidence="3 4" key="1">
    <citation type="journal article" date="2014" name="Nat. Commun.">
        <title>Molecular traces of alternative social organization in a termite genome.</title>
        <authorList>
            <person name="Terrapon N."/>
            <person name="Li C."/>
            <person name="Robertson H.M."/>
            <person name="Ji L."/>
            <person name="Meng X."/>
            <person name="Booth W."/>
            <person name="Chen Z."/>
            <person name="Childers C.P."/>
            <person name="Glastad K.M."/>
            <person name="Gokhale K."/>
            <person name="Gowin J."/>
            <person name="Gronenberg W."/>
            <person name="Hermansen R.A."/>
            <person name="Hu H."/>
            <person name="Hunt B.G."/>
            <person name="Huylmans A.K."/>
            <person name="Khalil S.M."/>
            <person name="Mitchell R.D."/>
            <person name="Munoz-Torres M.C."/>
            <person name="Mustard J.A."/>
            <person name="Pan H."/>
            <person name="Reese J.T."/>
            <person name="Scharf M.E."/>
            <person name="Sun F."/>
            <person name="Vogel H."/>
            <person name="Xiao J."/>
            <person name="Yang W."/>
            <person name="Yang Z."/>
            <person name="Yang Z."/>
            <person name="Zhou J."/>
            <person name="Zhu J."/>
            <person name="Brent C.S."/>
            <person name="Elsik C.G."/>
            <person name="Goodisman M.A."/>
            <person name="Liberles D.A."/>
            <person name="Roe R.M."/>
            <person name="Vargo E.L."/>
            <person name="Vilcinskas A."/>
            <person name="Wang J."/>
            <person name="Bornberg-Bauer E."/>
            <person name="Korb J."/>
            <person name="Zhang G."/>
            <person name="Liebig J."/>
        </authorList>
    </citation>
    <scope>NUCLEOTIDE SEQUENCE [LARGE SCALE GENOMIC DNA]</scope>
    <source>
        <tissue evidence="3">Whole organism</tissue>
    </source>
</reference>
<feature type="coiled-coil region" evidence="1">
    <location>
        <begin position="268"/>
        <end position="295"/>
    </location>
</feature>
<gene>
    <name evidence="3" type="ORF">L798_15699</name>
</gene>
<evidence type="ECO:0000256" key="2">
    <source>
        <dbReference type="SAM" id="MobiDB-lite"/>
    </source>
</evidence>